<dbReference type="Proteomes" id="UP000243459">
    <property type="component" value="Chromosome 1"/>
</dbReference>
<feature type="region of interest" description="Disordered" evidence="1">
    <location>
        <begin position="18"/>
        <end position="86"/>
    </location>
</feature>
<keyword evidence="3" id="KW-1185">Reference proteome</keyword>
<dbReference type="Gramene" id="ONK81667">
    <property type="protein sequence ID" value="ONK81667"/>
    <property type="gene ID" value="A4U43_C01F31650"/>
</dbReference>
<evidence type="ECO:0000313" key="2">
    <source>
        <dbReference type="EMBL" id="ONK81667.1"/>
    </source>
</evidence>
<reference evidence="3" key="1">
    <citation type="journal article" date="2017" name="Nat. Commun.">
        <title>The asparagus genome sheds light on the origin and evolution of a young Y chromosome.</title>
        <authorList>
            <person name="Harkess A."/>
            <person name="Zhou J."/>
            <person name="Xu C."/>
            <person name="Bowers J.E."/>
            <person name="Van der Hulst R."/>
            <person name="Ayyampalayam S."/>
            <person name="Mercati F."/>
            <person name="Riccardi P."/>
            <person name="McKain M.R."/>
            <person name="Kakrana A."/>
            <person name="Tang H."/>
            <person name="Ray J."/>
            <person name="Groenendijk J."/>
            <person name="Arikit S."/>
            <person name="Mathioni S.M."/>
            <person name="Nakano M."/>
            <person name="Shan H."/>
            <person name="Telgmann-Rauber A."/>
            <person name="Kanno A."/>
            <person name="Yue Z."/>
            <person name="Chen H."/>
            <person name="Li W."/>
            <person name="Chen Y."/>
            <person name="Xu X."/>
            <person name="Zhang Y."/>
            <person name="Luo S."/>
            <person name="Chen H."/>
            <person name="Gao J."/>
            <person name="Mao Z."/>
            <person name="Pires J.C."/>
            <person name="Luo M."/>
            <person name="Kudrna D."/>
            <person name="Wing R.A."/>
            <person name="Meyers B.C."/>
            <person name="Yi K."/>
            <person name="Kong H."/>
            <person name="Lavrijsen P."/>
            <person name="Sunseri F."/>
            <person name="Falavigna A."/>
            <person name="Ye Y."/>
            <person name="Leebens-Mack J.H."/>
            <person name="Chen G."/>
        </authorList>
    </citation>
    <scope>NUCLEOTIDE SEQUENCE [LARGE SCALE GENOMIC DNA]</scope>
    <source>
        <strain evidence="3">cv. DH0086</strain>
    </source>
</reference>
<accession>A0A5P1FVW0</accession>
<protein>
    <submittedName>
        <fullName evidence="2">Uncharacterized protein</fullName>
    </submittedName>
</protein>
<organism evidence="2 3">
    <name type="scientific">Asparagus officinalis</name>
    <name type="common">Garden asparagus</name>
    <dbReference type="NCBI Taxonomy" id="4686"/>
    <lineage>
        <taxon>Eukaryota</taxon>
        <taxon>Viridiplantae</taxon>
        <taxon>Streptophyta</taxon>
        <taxon>Embryophyta</taxon>
        <taxon>Tracheophyta</taxon>
        <taxon>Spermatophyta</taxon>
        <taxon>Magnoliopsida</taxon>
        <taxon>Liliopsida</taxon>
        <taxon>Asparagales</taxon>
        <taxon>Asparagaceae</taxon>
        <taxon>Asparagoideae</taxon>
        <taxon>Asparagus</taxon>
    </lineage>
</organism>
<evidence type="ECO:0000256" key="1">
    <source>
        <dbReference type="SAM" id="MobiDB-lite"/>
    </source>
</evidence>
<evidence type="ECO:0000313" key="3">
    <source>
        <dbReference type="Proteomes" id="UP000243459"/>
    </source>
</evidence>
<dbReference type="AlphaFoldDB" id="A0A5P1FVW0"/>
<feature type="compositionally biased region" description="Polar residues" evidence="1">
    <location>
        <begin position="107"/>
        <end position="117"/>
    </location>
</feature>
<proteinExistence type="predicted"/>
<sequence length="156" mass="15997">MSPCSQIHLSCHGCSPPLDPASASDSSRPPPPCELHPNASTFPACLRQQPPLEARPSLPSAEPSLQPLKIRNPSEPPSPFTTLSAAPELQPCRPTLAALVAPASCKPPTSGTLTPNVGSEPPPSPATPVESPVSSDFVIASVAVPASPHSQRSLIA</sequence>
<gene>
    <name evidence="2" type="ORF">A4U43_C01F31650</name>
</gene>
<feature type="region of interest" description="Disordered" evidence="1">
    <location>
        <begin position="103"/>
        <end position="132"/>
    </location>
</feature>
<dbReference type="EMBL" id="CM007381">
    <property type="protein sequence ID" value="ONK81667.1"/>
    <property type="molecule type" value="Genomic_DNA"/>
</dbReference>
<name>A0A5P1FVW0_ASPOF</name>